<reference evidence="2" key="1">
    <citation type="submission" date="2023-06" db="EMBL/GenBank/DDBJ databases">
        <authorList>
            <consortium name="Lawrence Berkeley National Laboratory"/>
            <person name="Ahrendt S."/>
            <person name="Sahu N."/>
            <person name="Indic B."/>
            <person name="Wong-Bajracharya J."/>
            <person name="Merenyi Z."/>
            <person name="Ke H.-M."/>
            <person name="Monk M."/>
            <person name="Kocsube S."/>
            <person name="Drula E."/>
            <person name="Lipzen A."/>
            <person name="Balint B."/>
            <person name="Henrissat B."/>
            <person name="Andreopoulos B."/>
            <person name="Martin F.M."/>
            <person name="Harder C.B."/>
            <person name="Rigling D."/>
            <person name="Ford K.L."/>
            <person name="Foster G.D."/>
            <person name="Pangilinan J."/>
            <person name="Papanicolaou A."/>
            <person name="Barry K."/>
            <person name="LaButti K."/>
            <person name="Viragh M."/>
            <person name="Koriabine M."/>
            <person name="Yan M."/>
            <person name="Riley R."/>
            <person name="Champramary S."/>
            <person name="Plett K.L."/>
            <person name="Tsai I.J."/>
            <person name="Slot J."/>
            <person name="Sipos G."/>
            <person name="Plett J."/>
            <person name="Nagy L.G."/>
            <person name="Grigoriev I.V."/>
        </authorList>
    </citation>
    <scope>NUCLEOTIDE SEQUENCE</scope>
    <source>
        <strain evidence="2">HWK02</strain>
    </source>
</reference>
<evidence type="ECO:0000256" key="1">
    <source>
        <dbReference type="SAM" id="MobiDB-lite"/>
    </source>
</evidence>
<organism evidence="2 3">
    <name type="scientific">Armillaria luteobubalina</name>
    <dbReference type="NCBI Taxonomy" id="153913"/>
    <lineage>
        <taxon>Eukaryota</taxon>
        <taxon>Fungi</taxon>
        <taxon>Dikarya</taxon>
        <taxon>Basidiomycota</taxon>
        <taxon>Agaricomycotina</taxon>
        <taxon>Agaricomycetes</taxon>
        <taxon>Agaricomycetidae</taxon>
        <taxon>Agaricales</taxon>
        <taxon>Marasmiineae</taxon>
        <taxon>Physalacriaceae</taxon>
        <taxon>Armillaria</taxon>
    </lineage>
</organism>
<protein>
    <submittedName>
        <fullName evidence="2">Uncharacterized protein</fullName>
    </submittedName>
</protein>
<evidence type="ECO:0000313" key="3">
    <source>
        <dbReference type="Proteomes" id="UP001175228"/>
    </source>
</evidence>
<evidence type="ECO:0000313" key="2">
    <source>
        <dbReference type="EMBL" id="KAK0502444.1"/>
    </source>
</evidence>
<feature type="region of interest" description="Disordered" evidence="1">
    <location>
        <begin position="98"/>
        <end position="118"/>
    </location>
</feature>
<gene>
    <name evidence="2" type="ORF">EDD18DRAFT_1427456</name>
</gene>
<comment type="caution">
    <text evidence="2">The sequence shown here is derived from an EMBL/GenBank/DDBJ whole genome shotgun (WGS) entry which is preliminary data.</text>
</comment>
<sequence length="234" mass="26119">MILETLARVHARRNVDVTRGLGALRRVVRASAYSGLTTRELFLAIKQKESTSTKDSSLPSKKWTGVKSLSFLKTTLLPLLQLNHEIKPVKSLRIPEATTTTAALSAPKKKKGKKSKGTDTVQAQTTWVWKYTPEYAREVAQENAAARAAAEAATKPVYGSEVGIGDDYTHLNRRRLRARPGKIRRALFAKKAHDALLMERERVAAAKAAEAEKSGRERRALNRIHGWRRLQTKT</sequence>
<name>A0AA39QIU9_9AGAR</name>
<accession>A0AA39QIU9</accession>
<dbReference type="AlphaFoldDB" id="A0AA39QIU9"/>
<dbReference type="EMBL" id="JAUEPU010000005">
    <property type="protein sequence ID" value="KAK0502444.1"/>
    <property type="molecule type" value="Genomic_DNA"/>
</dbReference>
<keyword evidence="3" id="KW-1185">Reference proteome</keyword>
<dbReference type="Proteomes" id="UP001175228">
    <property type="component" value="Unassembled WGS sequence"/>
</dbReference>
<proteinExistence type="predicted"/>